<keyword evidence="2" id="KW-1185">Reference proteome</keyword>
<dbReference type="Proteomes" id="UP000069940">
    <property type="component" value="Unassembled WGS sequence"/>
</dbReference>
<evidence type="ECO:0000313" key="1">
    <source>
        <dbReference type="EnsemblMetazoa" id="AALFPA23_007467.P9926"/>
    </source>
</evidence>
<protein>
    <submittedName>
        <fullName evidence="1">Uncharacterized protein</fullName>
    </submittedName>
</protein>
<organism evidence="1 2">
    <name type="scientific">Aedes albopictus</name>
    <name type="common">Asian tiger mosquito</name>
    <name type="synonym">Stegomyia albopicta</name>
    <dbReference type="NCBI Taxonomy" id="7160"/>
    <lineage>
        <taxon>Eukaryota</taxon>
        <taxon>Metazoa</taxon>
        <taxon>Ecdysozoa</taxon>
        <taxon>Arthropoda</taxon>
        <taxon>Hexapoda</taxon>
        <taxon>Insecta</taxon>
        <taxon>Pterygota</taxon>
        <taxon>Neoptera</taxon>
        <taxon>Endopterygota</taxon>
        <taxon>Diptera</taxon>
        <taxon>Nematocera</taxon>
        <taxon>Culicoidea</taxon>
        <taxon>Culicidae</taxon>
        <taxon>Culicinae</taxon>
        <taxon>Aedini</taxon>
        <taxon>Aedes</taxon>
        <taxon>Stegomyia</taxon>
    </lineage>
</organism>
<proteinExistence type="predicted"/>
<dbReference type="EnsemblMetazoa" id="AALFPA23_007467.R9926">
    <property type="protein sequence ID" value="AALFPA23_007467.P9926"/>
    <property type="gene ID" value="AALFPA23_007467"/>
</dbReference>
<accession>A0ABM1YAZ4</accession>
<dbReference type="GeneID" id="115258495"/>
<reference evidence="1" key="2">
    <citation type="submission" date="2025-05" db="UniProtKB">
        <authorList>
            <consortium name="EnsemblMetazoa"/>
        </authorList>
    </citation>
    <scope>IDENTIFICATION</scope>
    <source>
        <strain evidence="1">Foshan</strain>
    </source>
</reference>
<dbReference type="RefSeq" id="XP_062703471.1">
    <property type="nucleotide sequence ID" value="XM_062847487.1"/>
</dbReference>
<sequence length="235" mass="27202">MSPVWNQLRKRLKLYKKKKSILETLGHKAIKEKQARALLQCVSYLTDNISFFGLFLSTGSLEHLDRIYNKIESGHVQMYDYLEQQSAPRECAMAMHRFIRTHKISILPERALNLLCARNFGIPQRLVALDALNLLQHESSGMRWQFARAYLLMMQQLTLRGYLTPHEIRIVISPYLAVPAMFPGRSSLHNVASKSAALLEMFLNAHLLDDPQTLSAELAKETVKFRLRWRRMNPP</sequence>
<name>A0ABM1YAZ4_AEDAL</name>
<evidence type="ECO:0000313" key="2">
    <source>
        <dbReference type="Proteomes" id="UP000069940"/>
    </source>
</evidence>
<reference evidence="2" key="1">
    <citation type="journal article" date="2015" name="Proc. Natl. Acad. Sci. U.S.A.">
        <title>Genome sequence of the Asian Tiger mosquito, Aedes albopictus, reveals insights into its biology, genetics, and evolution.</title>
        <authorList>
            <person name="Chen X.G."/>
            <person name="Jiang X."/>
            <person name="Gu J."/>
            <person name="Xu M."/>
            <person name="Wu Y."/>
            <person name="Deng Y."/>
            <person name="Zhang C."/>
            <person name="Bonizzoni M."/>
            <person name="Dermauw W."/>
            <person name="Vontas J."/>
            <person name="Armbruster P."/>
            <person name="Huang X."/>
            <person name="Yang Y."/>
            <person name="Zhang H."/>
            <person name="He W."/>
            <person name="Peng H."/>
            <person name="Liu Y."/>
            <person name="Wu K."/>
            <person name="Chen J."/>
            <person name="Lirakis M."/>
            <person name="Topalis P."/>
            <person name="Van Leeuwen T."/>
            <person name="Hall A.B."/>
            <person name="Jiang X."/>
            <person name="Thorpe C."/>
            <person name="Mueller R.L."/>
            <person name="Sun C."/>
            <person name="Waterhouse R.M."/>
            <person name="Yan G."/>
            <person name="Tu Z.J."/>
            <person name="Fang X."/>
            <person name="James A.A."/>
        </authorList>
    </citation>
    <scope>NUCLEOTIDE SEQUENCE [LARGE SCALE GENOMIC DNA]</scope>
    <source>
        <strain evidence="2">Foshan</strain>
    </source>
</reference>